<feature type="transmembrane region" description="Helical" evidence="1">
    <location>
        <begin position="217"/>
        <end position="238"/>
    </location>
</feature>
<dbReference type="InterPro" id="IPR000620">
    <property type="entry name" value="EamA_dom"/>
</dbReference>
<name>A0A8J7INL4_9BACT</name>
<feature type="transmembrane region" description="Helical" evidence="1">
    <location>
        <begin position="183"/>
        <end position="205"/>
    </location>
</feature>
<evidence type="ECO:0000313" key="4">
    <source>
        <dbReference type="Proteomes" id="UP000636888"/>
    </source>
</evidence>
<reference evidence="3" key="1">
    <citation type="submission" date="2020-12" db="EMBL/GenBank/DDBJ databases">
        <title>Geomonas sp. Red875, isolated from river sediment.</title>
        <authorList>
            <person name="Xu Z."/>
            <person name="Zhang Z."/>
            <person name="Masuda Y."/>
            <person name="Itoh H."/>
            <person name="Senoo K."/>
        </authorList>
    </citation>
    <scope>NUCLEOTIDE SEQUENCE</scope>
    <source>
        <strain evidence="3">Red875</strain>
    </source>
</reference>
<proteinExistence type="predicted"/>
<organism evidence="3 4">
    <name type="scientific">Geomesophilobacter sediminis</name>
    <dbReference type="NCBI Taxonomy" id="2798584"/>
    <lineage>
        <taxon>Bacteria</taxon>
        <taxon>Pseudomonadati</taxon>
        <taxon>Thermodesulfobacteriota</taxon>
        <taxon>Desulfuromonadia</taxon>
        <taxon>Geobacterales</taxon>
        <taxon>Geobacteraceae</taxon>
        <taxon>Geomesophilobacter</taxon>
    </lineage>
</organism>
<feature type="transmembrane region" description="Helical" evidence="1">
    <location>
        <begin position="94"/>
        <end position="113"/>
    </location>
</feature>
<dbReference type="PANTHER" id="PTHR22911">
    <property type="entry name" value="ACYL-MALONYL CONDENSING ENZYME-RELATED"/>
    <property type="match status" value="1"/>
</dbReference>
<dbReference type="SUPFAM" id="SSF103481">
    <property type="entry name" value="Multidrug resistance efflux transporter EmrE"/>
    <property type="match status" value="2"/>
</dbReference>
<evidence type="ECO:0000313" key="3">
    <source>
        <dbReference type="EMBL" id="MBJ6724848.1"/>
    </source>
</evidence>
<dbReference type="Proteomes" id="UP000636888">
    <property type="component" value="Unassembled WGS sequence"/>
</dbReference>
<keyword evidence="1" id="KW-0812">Transmembrane</keyword>
<accession>A0A8J7INL4</accession>
<sequence>MLWFWVPLTLFSAFMLATSDALLKKALSGRNEYLVTWARTLPALPFLLALLLFVDVPPLAPEFLPSTLWALPLETVALFLYTKALKLSPLSLTLPLLSLTPVFLLVVPSLILGETISPTGAAGVLLVAAGSYLLHLPQARQGWLTPIRALLSDRGSLCMLAVAVIYSVTSVLGKRAIAASSPLFFAAVYLPLLAVIVTPVALWKGRREIREMGRNGTVRATVLPSLCYLVQALSHVYAINVANVAYMIAVKRTSLLFGVLYGRLLFHEEGTTGRMLATILMLIGVLLIVWEG</sequence>
<feature type="transmembrane region" description="Helical" evidence="1">
    <location>
        <begin position="157"/>
        <end position="177"/>
    </location>
</feature>
<dbReference type="Pfam" id="PF00892">
    <property type="entry name" value="EamA"/>
    <property type="match status" value="2"/>
</dbReference>
<dbReference type="GO" id="GO:0016020">
    <property type="term" value="C:membrane"/>
    <property type="evidence" value="ECO:0007669"/>
    <property type="project" value="InterPro"/>
</dbReference>
<protein>
    <submittedName>
        <fullName evidence="3">EamA family transporter</fullName>
    </submittedName>
</protein>
<dbReference type="InterPro" id="IPR037185">
    <property type="entry name" value="EmrE-like"/>
</dbReference>
<keyword evidence="1" id="KW-0472">Membrane</keyword>
<feature type="transmembrane region" description="Helical" evidence="1">
    <location>
        <begin position="119"/>
        <end position="136"/>
    </location>
</feature>
<evidence type="ECO:0000259" key="2">
    <source>
        <dbReference type="Pfam" id="PF00892"/>
    </source>
</evidence>
<dbReference type="RefSeq" id="WP_199383734.1">
    <property type="nucleotide sequence ID" value="NZ_JAEMHM010000006.1"/>
</dbReference>
<keyword evidence="1" id="KW-1133">Transmembrane helix</keyword>
<evidence type="ECO:0000256" key="1">
    <source>
        <dbReference type="SAM" id="Phobius"/>
    </source>
</evidence>
<feature type="domain" description="EamA" evidence="2">
    <location>
        <begin position="155"/>
        <end position="289"/>
    </location>
</feature>
<gene>
    <name evidence="3" type="ORF">JFN93_09030</name>
</gene>
<feature type="domain" description="EamA" evidence="2">
    <location>
        <begin position="4"/>
        <end position="134"/>
    </location>
</feature>
<dbReference type="Gene3D" id="1.10.3730.20">
    <property type="match status" value="1"/>
</dbReference>
<comment type="caution">
    <text evidence="3">The sequence shown here is derived from an EMBL/GenBank/DDBJ whole genome shotgun (WGS) entry which is preliminary data.</text>
</comment>
<keyword evidence="4" id="KW-1185">Reference proteome</keyword>
<dbReference type="AlphaFoldDB" id="A0A8J7INL4"/>
<feature type="transmembrane region" description="Helical" evidence="1">
    <location>
        <begin position="35"/>
        <end position="54"/>
    </location>
</feature>
<dbReference type="EMBL" id="JAEMHM010000006">
    <property type="protein sequence ID" value="MBJ6724848.1"/>
    <property type="molecule type" value="Genomic_DNA"/>
</dbReference>
<feature type="transmembrane region" description="Helical" evidence="1">
    <location>
        <begin position="273"/>
        <end position="290"/>
    </location>
</feature>
<feature type="transmembrane region" description="Helical" evidence="1">
    <location>
        <begin position="66"/>
        <end position="82"/>
    </location>
</feature>
<feature type="transmembrane region" description="Helical" evidence="1">
    <location>
        <begin position="6"/>
        <end position="23"/>
    </location>
</feature>